<organism evidence="1 2">
    <name type="scientific">Panagrellus redivivus</name>
    <name type="common">Microworm</name>
    <dbReference type="NCBI Taxonomy" id="6233"/>
    <lineage>
        <taxon>Eukaryota</taxon>
        <taxon>Metazoa</taxon>
        <taxon>Ecdysozoa</taxon>
        <taxon>Nematoda</taxon>
        <taxon>Chromadorea</taxon>
        <taxon>Rhabditida</taxon>
        <taxon>Tylenchina</taxon>
        <taxon>Panagrolaimomorpha</taxon>
        <taxon>Panagrolaimoidea</taxon>
        <taxon>Panagrolaimidae</taxon>
        <taxon>Panagrellus</taxon>
    </lineage>
</organism>
<dbReference type="Proteomes" id="UP000492821">
    <property type="component" value="Unassembled WGS sequence"/>
</dbReference>
<protein>
    <submittedName>
        <fullName evidence="2">Signal recognition particle subunit SRP68</fullName>
    </submittedName>
</protein>
<accession>A0A7E4ZYX6</accession>
<sequence length="296" mass="33416">MPANVAQTSKAQVAPLTQVDENEITRLMTKGKIHVALREYQYAYYALKSARKLLHKKYRKTSAECFEVTYFMALCATRCVHDYTSSNYRLGLLQRYLAQLNGDSPALPEHYVRTSGGSRMTKTQSGIPIAERAVQLLEEAYAICMAQKVVEAKWELRKASIFFLLSQVMYGLKMARGTFETLNDVLDIQALYCQETDIRLAPAYAALSAVAPNKDYGVDCFHELVRVLEERRDRVANYVSQEHVPPLEAVRGNQEVHTIYSCLDAICNAMISMVVPDQEKEVVEMLKNLKLLGADA</sequence>
<evidence type="ECO:0000313" key="1">
    <source>
        <dbReference type="Proteomes" id="UP000492821"/>
    </source>
</evidence>
<dbReference type="WBParaSite" id="Pan_g3807.t1">
    <property type="protein sequence ID" value="Pan_g3807.t1"/>
    <property type="gene ID" value="Pan_g3807"/>
</dbReference>
<reference evidence="2" key="2">
    <citation type="submission" date="2020-10" db="UniProtKB">
        <authorList>
            <consortium name="WormBaseParasite"/>
        </authorList>
    </citation>
    <scope>IDENTIFICATION</scope>
</reference>
<dbReference type="AlphaFoldDB" id="A0A7E4ZYX6"/>
<keyword evidence="1" id="KW-1185">Reference proteome</keyword>
<proteinExistence type="predicted"/>
<reference evidence="1" key="1">
    <citation type="journal article" date="2013" name="Genetics">
        <title>The draft genome and transcriptome of Panagrellus redivivus are shaped by the harsh demands of a free-living lifestyle.</title>
        <authorList>
            <person name="Srinivasan J."/>
            <person name="Dillman A.R."/>
            <person name="Macchietto M.G."/>
            <person name="Heikkinen L."/>
            <person name="Lakso M."/>
            <person name="Fracchia K.M."/>
            <person name="Antoshechkin I."/>
            <person name="Mortazavi A."/>
            <person name="Wong G."/>
            <person name="Sternberg P.W."/>
        </authorList>
    </citation>
    <scope>NUCLEOTIDE SEQUENCE [LARGE SCALE GENOMIC DNA]</scope>
    <source>
        <strain evidence="1">MT8872</strain>
    </source>
</reference>
<evidence type="ECO:0000313" key="2">
    <source>
        <dbReference type="WBParaSite" id="Pan_g3807.t1"/>
    </source>
</evidence>
<name>A0A7E4ZYX6_PANRE</name>